<evidence type="ECO:0000313" key="15">
    <source>
        <dbReference type="EMBL" id="QDU80819.1"/>
    </source>
</evidence>
<evidence type="ECO:0000259" key="14">
    <source>
        <dbReference type="PROSITE" id="PS50893"/>
    </source>
</evidence>
<dbReference type="Pfam" id="PF17760">
    <property type="entry name" value="UvrA_inter"/>
    <property type="match status" value="1"/>
</dbReference>
<feature type="domain" description="ABC transporter" evidence="14">
    <location>
        <begin position="542"/>
        <end position="860"/>
    </location>
</feature>
<evidence type="ECO:0000256" key="13">
    <source>
        <dbReference type="ARBA" id="ARBA00042156"/>
    </source>
</evidence>
<dbReference type="PANTHER" id="PTHR43152">
    <property type="entry name" value="UVRABC SYSTEM PROTEIN A"/>
    <property type="match status" value="1"/>
</dbReference>
<keyword evidence="16" id="KW-1185">Reference proteome</keyword>
<evidence type="ECO:0000313" key="16">
    <source>
        <dbReference type="Proteomes" id="UP000317178"/>
    </source>
</evidence>
<gene>
    <name evidence="15" type="primary">uvrA_1</name>
    <name evidence="15" type="ORF">Pla110_25540</name>
</gene>
<dbReference type="GO" id="GO:0003677">
    <property type="term" value="F:DNA binding"/>
    <property type="evidence" value="ECO:0007669"/>
    <property type="project" value="UniProtKB-KW"/>
</dbReference>
<dbReference type="InterPro" id="IPR003439">
    <property type="entry name" value="ABC_transporter-like_ATP-bd"/>
</dbReference>
<dbReference type="GO" id="GO:0005737">
    <property type="term" value="C:cytoplasm"/>
    <property type="evidence" value="ECO:0007669"/>
    <property type="project" value="UniProtKB-SubCell"/>
</dbReference>
<dbReference type="KEGG" id="plon:Pla110_25540"/>
<keyword evidence="6" id="KW-0228">DNA excision</keyword>
<keyword evidence="5" id="KW-0227">DNA damage</keyword>
<organism evidence="15 16">
    <name type="scientific">Polystyrenella longa</name>
    <dbReference type="NCBI Taxonomy" id="2528007"/>
    <lineage>
        <taxon>Bacteria</taxon>
        <taxon>Pseudomonadati</taxon>
        <taxon>Planctomycetota</taxon>
        <taxon>Planctomycetia</taxon>
        <taxon>Planctomycetales</taxon>
        <taxon>Planctomycetaceae</taxon>
        <taxon>Polystyrenella</taxon>
    </lineage>
</organism>
<dbReference type="InterPro" id="IPR027417">
    <property type="entry name" value="P-loop_NTPase"/>
</dbReference>
<dbReference type="PROSITE" id="PS50893">
    <property type="entry name" value="ABC_TRANSPORTER_2"/>
    <property type="match status" value="2"/>
</dbReference>
<sequence length="871" mass="95174">MSTSQDDHSIPVIRVRGARQHNLQGIDVDLPRGQLVVVTGVSGSGKSSLAFDTLFAEGQRKYFATLSLGSRKRFPILPRPDVDSISGLPPTLSLSQHRGHLSLRNTLGTTTEIDDFLRQLYARAGVVHCPHCGKVVSSQTSEQIVNRVLQFPERTRLMLLAPVWDRVSGANLEELFDKLVADGFVRARVNGELYDLNDAVDISPADEHTVEIVVDRLIMKEGIQSRLQESINTTLRQGDGECIVTTQQSGEEWVDHFFNERFACAECGISFPTVHPATFNFNSPQGACQECGGLGSIVLSPKTGSPESSANRIVDSNPCPKCKGERLNPLARKVIFEGKRFSELQRFSLDTLLDFFEHSLIDNTATADIKTTAESTSCFVPDSVGSLAAEKVIPEVKSRLHFLREVGLGYLSLSRQATTLSGGEYQRARLASTLGTGVTGACFVLDEPTSGLHARDTGRLLNVLRQLQNRGNSLIVIEHDLQTMREADYLVEIGPGAGTQGGQLVAAGSRETFVTRDTLTGKYLQRTHLETAPTSDSKDKPSSAGQLFVKGIACHNIHQLDVEIPLGQFVCFTGVSGSGKSSLLIDSIVPAIKRFLRNEPVELKLQGAEQIERVVQVDQRPLGQSPLSTPATYTGLWDIVRKLFTRTREARLRGFKSKRFSYLSAEGRCETCRGRGVEKIEMQSLTDLWVTCPTCGGKRFNAQTLSVRFYGKSVADILQMKISEAAQHFDKLSDMRMILQTLQDVGLGYLTLGQSALTLSGGESQRVKLATELSKQQIPRTLFVLDEPSSGLHPADLEQLIVLLRKLVEQGHSVWVIEHQPQIIAAADWLIEMGPGAGEGGGKVVAAGSPVELSREGGTATGELLSDWFGQ</sequence>
<dbReference type="Gene3D" id="3.40.50.300">
    <property type="entry name" value="P-loop containing nucleotide triphosphate hydrolases"/>
    <property type="match status" value="3"/>
</dbReference>
<evidence type="ECO:0000256" key="9">
    <source>
        <dbReference type="ARBA" id="ARBA00023125"/>
    </source>
</evidence>
<evidence type="ECO:0000256" key="2">
    <source>
        <dbReference type="ARBA" id="ARBA00022490"/>
    </source>
</evidence>
<dbReference type="GO" id="GO:0005524">
    <property type="term" value="F:ATP binding"/>
    <property type="evidence" value="ECO:0007669"/>
    <property type="project" value="UniProtKB-KW"/>
</dbReference>
<evidence type="ECO:0000256" key="4">
    <source>
        <dbReference type="ARBA" id="ARBA00022741"/>
    </source>
</evidence>
<evidence type="ECO:0000256" key="5">
    <source>
        <dbReference type="ARBA" id="ARBA00022763"/>
    </source>
</evidence>
<keyword evidence="7" id="KW-0067">ATP-binding</keyword>
<comment type="similarity">
    <text evidence="11">Belongs to the ABC transporter superfamily. UvrA family.</text>
</comment>
<dbReference type="GO" id="GO:0006281">
    <property type="term" value="P:DNA repair"/>
    <property type="evidence" value="ECO:0007669"/>
    <property type="project" value="UniProtKB-KW"/>
</dbReference>
<dbReference type="OrthoDB" id="9809851at2"/>
<keyword evidence="9" id="KW-0238">DNA-binding</keyword>
<evidence type="ECO:0000256" key="11">
    <source>
        <dbReference type="ARBA" id="ARBA00038000"/>
    </source>
</evidence>
<dbReference type="PROSITE" id="PS00211">
    <property type="entry name" value="ABC_TRANSPORTER_1"/>
    <property type="match status" value="1"/>
</dbReference>
<evidence type="ECO:0000256" key="12">
    <source>
        <dbReference type="ARBA" id="ARBA00039316"/>
    </source>
</evidence>
<dbReference type="AlphaFoldDB" id="A0A518CNM2"/>
<dbReference type="InterPro" id="IPR041102">
    <property type="entry name" value="UvrA_inter"/>
</dbReference>
<keyword evidence="3" id="KW-0677">Repeat</keyword>
<comment type="subcellular location">
    <subcellularLocation>
        <location evidence="1">Cytoplasm</location>
    </subcellularLocation>
</comment>
<dbReference type="SUPFAM" id="SSF52540">
    <property type="entry name" value="P-loop containing nucleoside triphosphate hydrolases"/>
    <property type="match status" value="2"/>
</dbReference>
<dbReference type="GO" id="GO:0004518">
    <property type="term" value="F:nuclease activity"/>
    <property type="evidence" value="ECO:0007669"/>
    <property type="project" value="UniProtKB-KW"/>
</dbReference>
<dbReference type="Gene3D" id="3.30.190.20">
    <property type="match status" value="1"/>
</dbReference>
<evidence type="ECO:0000256" key="10">
    <source>
        <dbReference type="ARBA" id="ARBA00023204"/>
    </source>
</evidence>
<keyword evidence="10" id="KW-0234">DNA repair</keyword>
<evidence type="ECO:0000256" key="6">
    <source>
        <dbReference type="ARBA" id="ARBA00022769"/>
    </source>
</evidence>
<keyword evidence="2" id="KW-0963">Cytoplasm</keyword>
<dbReference type="RefSeq" id="WP_144996055.1">
    <property type="nucleotide sequence ID" value="NZ_CP036281.1"/>
</dbReference>
<evidence type="ECO:0000256" key="7">
    <source>
        <dbReference type="ARBA" id="ARBA00022840"/>
    </source>
</evidence>
<dbReference type="InterPro" id="IPR017871">
    <property type="entry name" value="ABC_transporter-like_CS"/>
</dbReference>
<name>A0A518CNM2_9PLAN</name>
<dbReference type="EMBL" id="CP036281">
    <property type="protein sequence ID" value="QDU80819.1"/>
    <property type="molecule type" value="Genomic_DNA"/>
</dbReference>
<keyword evidence="8" id="KW-0267">Excision nuclease</keyword>
<evidence type="ECO:0000256" key="1">
    <source>
        <dbReference type="ARBA" id="ARBA00004496"/>
    </source>
</evidence>
<protein>
    <recommendedName>
        <fullName evidence="12">UvrABC system protein A</fullName>
    </recommendedName>
    <alternativeName>
        <fullName evidence="13">Excinuclease ABC subunit A</fullName>
    </alternativeName>
</protein>
<feature type="domain" description="ABC transporter" evidence="14">
    <location>
        <begin position="269"/>
        <end position="520"/>
    </location>
</feature>
<evidence type="ECO:0000256" key="3">
    <source>
        <dbReference type="ARBA" id="ARBA00022737"/>
    </source>
</evidence>
<dbReference type="Proteomes" id="UP000317178">
    <property type="component" value="Chromosome"/>
</dbReference>
<proteinExistence type="inferred from homology"/>
<dbReference type="GO" id="GO:0016887">
    <property type="term" value="F:ATP hydrolysis activity"/>
    <property type="evidence" value="ECO:0007669"/>
    <property type="project" value="InterPro"/>
</dbReference>
<dbReference type="PANTHER" id="PTHR43152:SF3">
    <property type="entry name" value="UVRABC SYSTEM PROTEIN A"/>
    <property type="match status" value="1"/>
</dbReference>
<evidence type="ECO:0000256" key="8">
    <source>
        <dbReference type="ARBA" id="ARBA00022881"/>
    </source>
</evidence>
<keyword evidence="4" id="KW-0547">Nucleotide-binding</keyword>
<dbReference type="Gene3D" id="1.20.1580.10">
    <property type="entry name" value="ABC transporter ATPase like domain"/>
    <property type="match status" value="3"/>
</dbReference>
<accession>A0A518CNM2</accession>
<reference evidence="15 16" key="1">
    <citation type="submission" date="2019-02" db="EMBL/GenBank/DDBJ databases">
        <title>Deep-cultivation of Planctomycetes and their phenomic and genomic characterization uncovers novel biology.</title>
        <authorList>
            <person name="Wiegand S."/>
            <person name="Jogler M."/>
            <person name="Boedeker C."/>
            <person name="Pinto D."/>
            <person name="Vollmers J."/>
            <person name="Rivas-Marin E."/>
            <person name="Kohn T."/>
            <person name="Peeters S.H."/>
            <person name="Heuer A."/>
            <person name="Rast P."/>
            <person name="Oberbeckmann S."/>
            <person name="Bunk B."/>
            <person name="Jeske O."/>
            <person name="Meyerdierks A."/>
            <person name="Storesund J.E."/>
            <person name="Kallscheuer N."/>
            <person name="Luecker S."/>
            <person name="Lage O.M."/>
            <person name="Pohl T."/>
            <person name="Merkel B.J."/>
            <person name="Hornburger P."/>
            <person name="Mueller R.-W."/>
            <person name="Bruemmer F."/>
            <person name="Labrenz M."/>
            <person name="Spormann A.M."/>
            <person name="Op den Camp H."/>
            <person name="Overmann J."/>
            <person name="Amann R."/>
            <person name="Jetten M.S.M."/>
            <person name="Mascher T."/>
            <person name="Medema M.H."/>
            <person name="Devos D.P."/>
            <person name="Kaster A.-K."/>
            <person name="Ovreas L."/>
            <person name="Rohde M."/>
            <person name="Galperin M.Y."/>
            <person name="Jogler C."/>
        </authorList>
    </citation>
    <scope>NUCLEOTIDE SEQUENCE [LARGE SCALE GENOMIC DNA]</scope>
    <source>
        <strain evidence="15 16">Pla110</strain>
    </source>
</reference>